<evidence type="ECO:0000256" key="2">
    <source>
        <dbReference type="ARBA" id="ARBA00022692"/>
    </source>
</evidence>
<dbReference type="InterPro" id="IPR027417">
    <property type="entry name" value="P-loop_NTPase"/>
</dbReference>
<evidence type="ECO:0000259" key="7">
    <source>
        <dbReference type="Pfam" id="PF01926"/>
    </source>
</evidence>
<dbReference type="Pfam" id="PF01926">
    <property type="entry name" value="MMR_HSR1"/>
    <property type="match status" value="1"/>
</dbReference>
<evidence type="ECO:0000256" key="1">
    <source>
        <dbReference type="ARBA" id="ARBA00004141"/>
    </source>
</evidence>
<organism evidence="8 9">
    <name type="scientific">Leptolyngbya iicbica LK</name>
    <dbReference type="NCBI Taxonomy" id="2294035"/>
    <lineage>
        <taxon>Bacteria</taxon>
        <taxon>Bacillati</taxon>
        <taxon>Cyanobacteriota</taxon>
        <taxon>Cyanophyceae</taxon>
        <taxon>Leptolyngbyales</taxon>
        <taxon>Leptolyngbyaceae</taxon>
        <taxon>Leptolyngbya group</taxon>
        <taxon>Leptolyngbya</taxon>
        <taxon>Leptolyngbya iicbica</taxon>
    </lineage>
</organism>
<dbReference type="Pfam" id="PF05128">
    <property type="entry name" value="DUF697"/>
    <property type="match status" value="1"/>
</dbReference>
<dbReference type="NCBIfam" id="TIGR00231">
    <property type="entry name" value="small_GTP"/>
    <property type="match status" value="1"/>
</dbReference>
<dbReference type="PANTHER" id="PTHR42714:SF6">
    <property type="entry name" value="TRANSLATION INITIATION FACTOR IF-2"/>
    <property type="match status" value="1"/>
</dbReference>
<dbReference type="SUPFAM" id="SSF52540">
    <property type="entry name" value="P-loop containing nucleoside triphosphate hydrolases"/>
    <property type="match status" value="1"/>
</dbReference>
<dbReference type="AlphaFoldDB" id="A0A4Q7EGI4"/>
<dbReference type="PANTHER" id="PTHR42714">
    <property type="entry name" value="TRNA MODIFICATION GTPASE GTPBP3"/>
    <property type="match status" value="1"/>
</dbReference>
<dbReference type="GO" id="GO:0002098">
    <property type="term" value="P:tRNA wobble uridine modification"/>
    <property type="evidence" value="ECO:0007669"/>
    <property type="project" value="TreeGrafter"/>
</dbReference>
<reference evidence="8 9" key="1">
    <citation type="submission" date="2018-11" db="EMBL/GenBank/DDBJ databases">
        <title>Whole genome sequencing of an environmental sample.</title>
        <authorList>
            <person name="Sarangi A.N."/>
            <person name="Singh D."/>
            <person name="Tripathy S."/>
        </authorList>
    </citation>
    <scope>NUCLEOTIDE SEQUENCE [LARGE SCALE GENOMIC DNA]</scope>
    <source>
        <strain evidence="8 9">Lakshadweep</strain>
    </source>
</reference>
<dbReference type="Gene3D" id="3.40.50.300">
    <property type="entry name" value="P-loop containing nucleotide triphosphate hydrolases"/>
    <property type="match status" value="1"/>
</dbReference>
<accession>A0A4Q7EGI4</accession>
<proteinExistence type="predicted"/>
<dbReference type="GO" id="GO:0016020">
    <property type="term" value="C:membrane"/>
    <property type="evidence" value="ECO:0007669"/>
    <property type="project" value="UniProtKB-SubCell"/>
</dbReference>
<dbReference type="CDD" id="cd00880">
    <property type="entry name" value="Era_like"/>
    <property type="match status" value="1"/>
</dbReference>
<evidence type="ECO:0000256" key="3">
    <source>
        <dbReference type="ARBA" id="ARBA00022741"/>
    </source>
</evidence>
<dbReference type="EMBL" id="QVFV01000001">
    <property type="protein sequence ID" value="RZM82994.1"/>
    <property type="molecule type" value="Genomic_DNA"/>
</dbReference>
<name>A0A4Q7EGI4_9CYAN</name>
<dbReference type="Proteomes" id="UP000292459">
    <property type="component" value="Unassembled WGS sequence"/>
</dbReference>
<feature type="domain" description="G" evidence="7">
    <location>
        <begin position="74"/>
        <end position="203"/>
    </location>
</feature>
<dbReference type="GO" id="GO:0005737">
    <property type="term" value="C:cytoplasm"/>
    <property type="evidence" value="ECO:0007669"/>
    <property type="project" value="TreeGrafter"/>
</dbReference>
<dbReference type="OrthoDB" id="494524at2"/>
<dbReference type="InterPro" id="IPR006073">
    <property type="entry name" value="GTP-bd"/>
</dbReference>
<sequence length="480" mass="51394">MPDVPDTNSLADELDAVIVEFEDLQSELTYDQAKGALQSILERLQLTPREAAGLEQEVQALTGLMQKLDQAVVQIAVFGLVGRGKSSLLNALAGETVFATGPTHGVTQTIQATEWQVSQEHLGDRTTINKATLQGVGQSRIELIDTPGLDEVAGDERERLARQLANTADLILFVIAGDITRVEFEALAQLREASKPILLVFNKIDQYPAVDRQAIYTALVDERLRELISPNEIVMTSAAPLVAVAKPQADGRLRPTLQRGTPDVAALKFKILEILQQEGLALIALNTLLYADELNEAIVQKKLAIREQMANEIIWRSVMTKAIAVALNPVTLLDILTGAIVDVAMIVSLSRLYGLPMTQAGAIKLLRNIALELGGLSASELMVTLGLSSLKGLLGASAPATGGLSLAPYTSVAMTQAAVVGVATYGIGLVTKQYLVNGATWGPEGPKPVVTRILDNLDETSILNRIKAELAQKLATPPKT</sequence>
<keyword evidence="9" id="KW-1185">Reference proteome</keyword>
<dbReference type="GO" id="GO:0005525">
    <property type="term" value="F:GTP binding"/>
    <property type="evidence" value="ECO:0007669"/>
    <property type="project" value="UniProtKB-KW"/>
</dbReference>
<comment type="caution">
    <text evidence="8">The sequence shown here is derived from an EMBL/GenBank/DDBJ whole genome shotgun (WGS) entry which is preliminary data.</text>
</comment>
<gene>
    <name evidence="8" type="ORF">DYY88_01600</name>
</gene>
<dbReference type="GO" id="GO:0030488">
    <property type="term" value="P:tRNA methylation"/>
    <property type="evidence" value="ECO:0007669"/>
    <property type="project" value="TreeGrafter"/>
</dbReference>
<dbReference type="InterPro" id="IPR005225">
    <property type="entry name" value="Small_GTP-bd"/>
</dbReference>
<keyword evidence="2" id="KW-0812">Transmembrane</keyword>
<protein>
    <submittedName>
        <fullName evidence="8">DUF697 domain-containing protein</fullName>
    </submittedName>
</protein>
<keyword evidence="6" id="KW-0472">Membrane</keyword>
<evidence type="ECO:0000256" key="4">
    <source>
        <dbReference type="ARBA" id="ARBA00022989"/>
    </source>
</evidence>
<evidence type="ECO:0000256" key="5">
    <source>
        <dbReference type="ARBA" id="ARBA00023134"/>
    </source>
</evidence>
<dbReference type="InterPro" id="IPR021147">
    <property type="entry name" value="DUF697"/>
</dbReference>
<keyword evidence="5" id="KW-0342">GTP-binding</keyword>
<keyword evidence="4" id="KW-1133">Transmembrane helix</keyword>
<evidence type="ECO:0000256" key="6">
    <source>
        <dbReference type="ARBA" id="ARBA00023136"/>
    </source>
</evidence>
<keyword evidence="3" id="KW-0547">Nucleotide-binding</keyword>
<comment type="subcellular location">
    <subcellularLocation>
        <location evidence="1">Membrane</location>
        <topology evidence="1">Multi-pass membrane protein</topology>
    </subcellularLocation>
</comment>
<evidence type="ECO:0000313" key="8">
    <source>
        <dbReference type="EMBL" id="RZM82994.1"/>
    </source>
</evidence>
<evidence type="ECO:0000313" key="9">
    <source>
        <dbReference type="Proteomes" id="UP000292459"/>
    </source>
</evidence>